<keyword evidence="6" id="KW-1185">Reference proteome</keyword>
<comment type="similarity">
    <text evidence="1">Belongs to the Toll-like receptor family.</text>
</comment>
<evidence type="ECO:0000259" key="5">
    <source>
        <dbReference type="PROSITE" id="PS50104"/>
    </source>
</evidence>
<dbReference type="PROSITE" id="PS51450">
    <property type="entry name" value="LRR"/>
    <property type="match status" value="2"/>
</dbReference>
<evidence type="ECO:0000256" key="2">
    <source>
        <dbReference type="ARBA" id="ARBA00022614"/>
    </source>
</evidence>
<dbReference type="Pfam" id="PF23598">
    <property type="entry name" value="LRR_14"/>
    <property type="match status" value="1"/>
</dbReference>
<keyword evidence="2" id="KW-0433">Leucine-rich repeat</keyword>
<organism evidence="6 7">
    <name type="scientific">Lingula anatina</name>
    <name type="common">Brachiopod</name>
    <name type="synonym">Lingula unguis</name>
    <dbReference type="NCBI Taxonomy" id="7574"/>
    <lineage>
        <taxon>Eukaryota</taxon>
        <taxon>Metazoa</taxon>
        <taxon>Spiralia</taxon>
        <taxon>Lophotrochozoa</taxon>
        <taxon>Brachiopoda</taxon>
        <taxon>Linguliformea</taxon>
        <taxon>Lingulata</taxon>
        <taxon>Lingulida</taxon>
        <taxon>Linguloidea</taxon>
        <taxon>Lingulidae</taxon>
        <taxon>Lingula</taxon>
    </lineage>
</organism>
<dbReference type="SUPFAM" id="SSF52200">
    <property type="entry name" value="Toll/Interleukin receptor TIR domain"/>
    <property type="match status" value="1"/>
</dbReference>
<dbReference type="InterPro" id="IPR000157">
    <property type="entry name" value="TIR_dom"/>
</dbReference>
<dbReference type="Proteomes" id="UP000085678">
    <property type="component" value="Unplaced"/>
</dbReference>
<proteinExistence type="inferred from homology"/>
<evidence type="ECO:0000313" key="6">
    <source>
        <dbReference type="Proteomes" id="UP000085678"/>
    </source>
</evidence>
<protein>
    <submittedName>
        <fullName evidence="7">Erbin-like</fullName>
    </submittedName>
</protein>
<dbReference type="SMART" id="SM00364">
    <property type="entry name" value="LRR_BAC"/>
    <property type="match status" value="5"/>
</dbReference>
<evidence type="ECO:0000256" key="3">
    <source>
        <dbReference type="ARBA" id="ARBA00022737"/>
    </source>
</evidence>
<dbReference type="PROSITE" id="PS50104">
    <property type="entry name" value="TIR"/>
    <property type="match status" value="1"/>
</dbReference>
<dbReference type="InterPro" id="IPR001611">
    <property type="entry name" value="Leu-rich_rpt"/>
</dbReference>
<evidence type="ECO:0000256" key="1">
    <source>
        <dbReference type="ARBA" id="ARBA00009634"/>
    </source>
</evidence>
<dbReference type="Pfam" id="PF13855">
    <property type="entry name" value="LRR_8"/>
    <property type="match status" value="1"/>
</dbReference>
<sequence length="489" mass="55706">MCSKMDDVEQNKLSTETIESSVSNDSDESAVANVNVDQHFFSCVHEYQFQRDVREDEPSSPPIEEDGRANPDHLTELYISSDLPEDHVNQIIQEKNYEKIWDLLVKMLELRTLSLSFLQLPCIPNLHGEKCVFTEKLRCLFLTGNNLEDLPDAMRVLQCLKRMQLGSNSFTKIPDVIARLQGLEHLDMSKNQVTDDGIAHLDFKDLKLKELYLNGNKIRTLPPNIFKLRELTHFDGSYNELQSIPDEIDQLQNLKYIRLKQNRLRRLPESLGNVKSLEVICVSENCLQDIPAEKLAKLPKLRLCCLHSNRLGQAVFQTLKKAKFHVRFGDNRLVDPKIAKDKIEAGCHMTDVPSGKMPIYDVFILYSGSEEDEKLINDVFLPGLEEENELKVCVAFRDYIPGQYVSEEAISNMKKSRKIIALLTEHFDEQAKAVEINQAVGADQGRQSCSVIPVVSGNPDYIKIPAQFEKIVPLRAPVDWDKLLTAIKA</sequence>
<dbReference type="OrthoDB" id="1060944at2759"/>
<feature type="region of interest" description="Disordered" evidence="4">
    <location>
        <begin position="1"/>
        <end position="27"/>
    </location>
</feature>
<gene>
    <name evidence="7" type="primary">LOC106154799</name>
</gene>
<dbReference type="SMART" id="SM00255">
    <property type="entry name" value="TIR"/>
    <property type="match status" value="1"/>
</dbReference>
<dbReference type="KEGG" id="lak:106154799"/>
<dbReference type="InterPro" id="IPR032675">
    <property type="entry name" value="LRR_dom_sf"/>
</dbReference>
<dbReference type="PANTHER" id="PTHR48051">
    <property type="match status" value="1"/>
</dbReference>
<dbReference type="InParanoid" id="A0A1S3HGY1"/>
<dbReference type="GO" id="GO:0005737">
    <property type="term" value="C:cytoplasm"/>
    <property type="evidence" value="ECO:0007669"/>
    <property type="project" value="TreeGrafter"/>
</dbReference>
<keyword evidence="3" id="KW-0677">Repeat</keyword>
<feature type="compositionally biased region" description="Basic and acidic residues" evidence="4">
    <location>
        <begin position="1"/>
        <end position="10"/>
    </location>
</feature>
<dbReference type="InterPro" id="IPR055414">
    <property type="entry name" value="LRR_R13L4/SHOC2-like"/>
</dbReference>
<feature type="compositionally biased region" description="Polar residues" evidence="4">
    <location>
        <begin position="11"/>
        <end position="24"/>
    </location>
</feature>
<name>A0A1S3HGY1_LINAN</name>
<dbReference type="InterPro" id="IPR050216">
    <property type="entry name" value="LRR_domain-containing"/>
</dbReference>
<dbReference type="PANTHER" id="PTHR48051:SF45">
    <property type="entry name" value="LEUCINE-RICH REPEAT PROTEIN SHOC-2-LIKE"/>
    <property type="match status" value="1"/>
</dbReference>
<dbReference type="SUPFAM" id="SSF52047">
    <property type="entry name" value="RNI-like"/>
    <property type="match status" value="1"/>
</dbReference>
<accession>A0A1S3HGY1</accession>
<dbReference type="SMART" id="SM00369">
    <property type="entry name" value="LRR_TYP"/>
    <property type="match status" value="3"/>
</dbReference>
<dbReference type="GeneID" id="106154799"/>
<dbReference type="Gene3D" id="3.40.50.10140">
    <property type="entry name" value="Toll/interleukin-1 receptor homology (TIR) domain"/>
    <property type="match status" value="1"/>
</dbReference>
<dbReference type="InterPro" id="IPR003591">
    <property type="entry name" value="Leu-rich_rpt_typical-subtyp"/>
</dbReference>
<reference evidence="7" key="1">
    <citation type="submission" date="2025-08" db="UniProtKB">
        <authorList>
            <consortium name="RefSeq"/>
        </authorList>
    </citation>
    <scope>IDENTIFICATION</scope>
    <source>
        <tissue evidence="7">Gonads</tissue>
    </source>
</reference>
<dbReference type="Pfam" id="PF01582">
    <property type="entry name" value="TIR"/>
    <property type="match status" value="1"/>
</dbReference>
<dbReference type="InterPro" id="IPR035897">
    <property type="entry name" value="Toll_tir_struct_dom_sf"/>
</dbReference>
<evidence type="ECO:0000313" key="7">
    <source>
        <dbReference type="RefSeq" id="XP_013384746.1"/>
    </source>
</evidence>
<dbReference type="PRINTS" id="PR01537">
    <property type="entry name" value="INTRLKN1R1F"/>
</dbReference>
<dbReference type="STRING" id="7574.A0A1S3HGY1"/>
<dbReference type="RefSeq" id="XP_013384746.1">
    <property type="nucleotide sequence ID" value="XM_013529292.1"/>
</dbReference>
<dbReference type="AlphaFoldDB" id="A0A1S3HGY1"/>
<feature type="domain" description="TIR" evidence="5">
    <location>
        <begin position="358"/>
        <end position="487"/>
    </location>
</feature>
<evidence type="ECO:0000256" key="4">
    <source>
        <dbReference type="SAM" id="MobiDB-lite"/>
    </source>
</evidence>
<dbReference type="GO" id="GO:0007165">
    <property type="term" value="P:signal transduction"/>
    <property type="evidence" value="ECO:0007669"/>
    <property type="project" value="InterPro"/>
</dbReference>
<dbReference type="Gene3D" id="3.80.10.10">
    <property type="entry name" value="Ribonuclease Inhibitor"/>
    <property type="match status" value="2"/>
</dbReference>